<dbReference type="RefSeq" id="WP_271431591.1">
    <property type="nucleotide sequence ID" value="NZ_JAQIOY010000002.1"/>
</dbReference>
<dbReference type="Proteomes" id="UP001210720">
    <property type="component" value="Unassembled WGS sequence"/>
</dbReference>
<evidence type="ECO:0000313" key="2">
    <source>
        <dbReference type="Proteomes" id="UP001210720"/>
    </source>
</evidence>
<evidence type="ECO:0000313" key="1">
    <source>
        <dbReference type="EMBL" id="MDA7424230.1"/>
    </source>
</evidence>
<organism evidence="1 2">
    <name type="scientific">Thalassococcus lentus</name>
    <dbReference type="NCBI Taxonomy" id="1210524"/>
    <lineage>
        <taxon>Bacteria</taxon>
        <taxon>Pseudomonadati</taxon>
        <taxon>Pseudomonadota</taxon>
        <taxon>Alphaproteobacteria</taxon>
        <taxon>Rhodobacterales</taxon>
        <taxon>Roseobacteraceae</taxon>
        <taxon>Thalassococcus</taxon>
    </lineage>
</organism>
<accession>A0ABT4XQL2</accession>
<sequence>MNRRSTFKLLGAGGLATLGAGFVYLRHDHAHAHLTMDRVMERLEGLDVSTLSTTGSWESARIFDHLAQGVEFSLTGYPELKPALFRSTVGPLAFSVFAAKGSMSHGLDEEIPGEVLRNVDAQIALDRLKTALRSFDEHQGTLAPHFAYGALSKTDYAAAHAMHVNNHFEELPGA</sequence>
<gene>
    <name evidence="1" type="ORF">PFY00_05795</name>
</gene>
<proteinExistence type="predicted"/>
<dbReference type="Pfam" id="PF07606">
    <property type="entry name" value="DUF1569"/>
    <property type="match status" value="1"/>
</dbReference>
<comment type="caution">
    <text evidence="1">The sequence shown here is derived from an EMBL/GenBank/DDBJ whole genome shotgun (WGS) entry which is preliminary data.</text>
</comment>
<dbReference type="InterPro" id="IPR011463">
    <property type="entry name" value="DUF1569"/>
</dbReference>
<name>A0ABT4XQL2_9RHOB</name>
<keyword evidence="2" id="KW-1185">Reference proteome</keyword>
<protein>
    <submittedName>
        <fullName evidence="1">DUF1569 domain-containing protein</fullName>
    </submittedName>
</protein>
<dbReference type="EMBL" id="JAQIOY010000002">
    <property type="protein sequence ID" value="MDA7424230.1"/>
    <property type="molecule type" value="Genomic_DNA"/>
</dbReference>
<reference evidence="1 2" key="1">
    <citation type="submission" date="2023-01" db="EMBL/GenBank/DDBJ databases">
        <title>Thalassococcus onchidii sp. nov., isolated from a marine invertebrate from the South China Sea.</title>
        <authorList>
            <person name="Xu S."/>
            <person name="Liu Z."/>
            <person name="Xu Y."/>
        </authorList>
    </citation>
    <scope>NUCLEOTIDE SEQUENCE [LARGE SCALE GENOMIC DNA]</scope>
    <source>
        <strain evidence="1 2">KCTC 32084</strain>
    </source>
</reference>